<evidence type="ECO:0000313" key="2">
    <source>
        <dbReference type="EMBL" id="MCZ4243157.1"/>
    </source>
</evidence>
<evidence type="ECO:0000259" key="1">
    <source>
        <dbReference type="Pfam" id="PF19780"/>
    </source>
</evidence>
<proteinExistence type="predicted"/>
<dbReference type="Proteomes" id="UP001144347">
    <property type="component" value="Unassembled WGS sequence"/>
</dbReference>
<feature type="domain" description="DUF6265" evidence="1">
    <location>
        <begin position="31"/>
        <end position="141"/>
    </location>
</feature>
<dbReference type="RefSeq" id="WP_269426228.1">
    <property type="nucleotide sequence ID" value="NZ_JAPWGM010000001.1"/>
</dbReference>
<name>A0ABT4L5G4_9SPHI</name>
<dbReference type="InterPro" id="IPR046232">
    <property type="entry name" value="DUF6265"/>
</dbReference>
<gene>
    <name evidence="2" type="ORF">O0955_04000</name>
</gene>
<comment type="caution">
    <text evidence="2">The sequence shown here is derived from an EMBL/GenBank/DDBJ whole genome shotgun (WGS) entry which is preliminary data.</text>
</comment>
<sequence length="158" mass="18340">MKKKTLNLFLLLIFYVTLGAKAQNRLPKAFNFLLGSWEMQTSKGKIIEHWKINTDQNLKGESYRINIKGDSLLTETLTIKKIGKEVFYCSTVTGQNDGKEVCFKLISTKQNTYIFENLTHDFPQRIVYQNQGKDHLLAWIEGAINGQNKKSEFKYKRI</sequence>
<accession>A0ABT4L5G4</accession>
<evidence type="ECO:0000313" key="3">
    <source>
        <dbReference type="Proteomes" id="UP001144347"/>
    </source>
</evidence>
<keyword evidence="3" id="KW-1185">Reference proteome</keyword>
<reference evidence="2" key="1">
    <citation type="submission" date="2022-12" db="EMBL/GenBank/DDBJ databases">
        <title>Genome sequence of HCMS5-2.</title>
        <authorList>
            <person name="Woo H."/>
        </authorList>
    </citation>
    <scope>NUCLEOTIDE SEQUENCE</scope>
    <source>
        <strain evidence="2">HCMS5-2</strain>
    </source>
</reference>
<dbReference type="Pfam" id="PF19780">
    <property type="entry name" value="DUF6265"/>
    <property type="match status" value="1"/>
</dbReference>
<organism evidence="2 3">
    <name type="scientific">Pedobacter punctiformis</name>
    <dbReference type="NCBI Taxonomy" id="3004097"/>
    <lineage>
        <taxon>Bacteria</taxon>
        <taxon>Pseudomonadati</taxon>
        <taxon>Bacteroidota</taxon>
        <taxon>Sphingobacteriia</taxon>
        <taxon>Sphingobacteriales</taxon>
        <taxon>Sphingobacteriaceae</taxon>
        <taxon>Pedobacter</taxon>
    </lineage>
</organism>
<dbReference type="EMBL" id="JAPWGM010000001">
    <property type="protein sequence ID" value="MCZ4243157.1"/>
    <property type="molecule type" value="Genomic_DNA"/>
</dbReference>
<protein>
    <submittedName>
        <fullName evidence="2">DUF6265 family protein</fullName>
    </submittedName>
</protein>